<dbReference type="Proteomes" id="UP000011087">
    <property type="component" value="Unassembled WGS sequence"/>
</dbReference>
<dbReference type="RefSeq" id="XP_005841279.1">
    <property type="nucleotide sequence ID" value="XM_005841222.1"/>
</dbReference>
<dbReference type="PANTHER" id="PTHR10949">
    <property type="entry name" value="LIPOYL SYNTHASE"/>
    <property type="match status" value="1"/>
</dbReference>
<dbReference type="UniPathway" id="UPA00538">
    <property type="reaction ID" value="UER00593"/>
</dbReference>
<feature type="compositionally biased region" description="Basic and acidic residues" evidence="10">
    <location>
        <begin position="1"/>
        <end position="18"/>
    </location>
</feature>
<feature type="region of interest" description="Disordered" evidence="10">
    <location>
        <begin position="1"/>
        <end position="30"/>
    </location>
</feature>
<dbReference type="InterPro" id="IPR058240">
    <property type="entry name" value="rSAM_sf"/>
</dbReference>
<reference evidence="13" key="3">
    <citation type="submission" date="2015-06" db="UniProtKB">
        <authorList>
            <consortium name="EnsemblProtists"/>
        </authorList>
    </citation>
    <scope>IDENTIFICATION</scope>
</reference>
<dbReference type="Pfam" id="PF04055">
    <property type="entry name" value="Radical_SAM"/>
    <property type="match status" value="1"/>
</dbReference>
<dbReference type="PROSITE" id="PS51918">
    <property type="entry name" value="RADICAL_SAM"/>
    <property type="match status" value="1"/>
</dbReference>
<dbReference type="PANTHER" id="PTHR10949:SF0">
    <property type="entry name" value="LIPOYL SYNTHASE, MITOCHONDRIAL"/>
    <property type="match status" value="1"/>
</dbReference>
<feature type="binding site" evidence="9">
    <location>
        <position position="75"/>
    </location>
    <ligand>
        <name>[4Fe-4S] cluster</name>
        <dbReference type="ChEBI" id="CHEBI:49883"/>
        <label>2</label>
        <note>4Fe-4S-S-AdoMet</note>
    </ligand>
</feature>
<keyword evidence="6 9" id="KW-0408">Iron</keyword>
<keyword evidence="4 9" id="KW-0949">S-adenosyl-L-methionine</keyword>
<dbReference type="AlphaFoldDB" id="L1K185"/>
<dbReference type="InterPro" id="IPR013785">
    <property type="entry name" value="Aldolase_TIM"/>
</dbReference>
<dbReference type="EC" id="2.8.1.8" evidence="9"/>
<dbReference type="SFLD" id="SFLDG01058">
    <property type="entry name" value="lipoyl_synthase_like"/>
    <property type="match status" value="1"/>
</dbReference>
<keyword evidence="2 9" id="KW-0004">4Fe-4S</keyword>
<evidence type="ECO:0000313" key="14">
    <source>
        <dbReference type="Proteomes" id="UP000011087"/>
    </source>
</evidence>
<dbReference type="GO" id="GO:0051539">
    <property type="term" value="F:4 iron, 4 sulfur cluster binding"/>
    <property type="evidence" value="ECO:0007669"/>
    <property type="project" value="UniProtKB-UniRule"/>
</dbReference>
<name>L1K185_GUITC</name>
<comment type="function">
    <text evidence="9">Catalyzes the radical-mediated insertion of two sulfur atoms into the C-6 and C-8 positions of the octanoyl moiety bound to the lipoyl domains of lipoate-dependent enzymes, thereby converting the octanoylated domains into lipoylated derivatives.</text>
</comment>
<dbReference type="HAMAP" id="MF_00206">
    <property type="entry name" value="Lipoyl_synth"/>
    <property type="match status" value="1"/>
</dbReference>
<evidence type="ECO:0000256" key="8">
    <source>
        <dbReference type="ARBA" id="ARBA00047326"/>
    </source>
</evidence>
<evidence type="ECO:0000256" key="4">
    <source>
        <dbReference type="ARBA" id="ARBA00022691"/>
    </source>
</evidence>
<dbReference type="STRING" id="905079.L1K185"/>
<keyword evidence="7 9" id="KW-0411">Iron-sulfur</keyword>
<keyword evidence="14" id="KW-1185">Reference proteome</keyword>
<comment type="subcellular location">
    <subcellularLocation>
        <location evidence="1 9">Mitochondrion</location>
    </subcellularLocation>
</comment>
<evidence type="ECO:0000256" key="7">
    <source>
        <dbReference type="ARBA" id="ARBA00023014"/>
    </source>
</evidence>
<dbReference type="GO" id="GO:0046872">
    <property type="term" value="F:metal ion binding"/>
    <property type="evidence" value="ECO:0007669"/>
    <property type="project" value="UniProtKB-KW"/>
</dbReference>
<dbReference type="NCBIfam" id="TIGR00510">
    <property type="entry name" value="lipA"/>
    <property type="match status" value="1"/>
</dbReference>
<dbReference type="SUPFAM" id="SSF102114">
    <property type="entry name" value="Radical SAM enzymes"/>
    <property type="match status" value="1"/>
</dbReference>
<evidence type="ECO:0000256" key="5">
    <source>
        <dbReference type="ARBA" id="ARBA00022723"/>
    </source>
</evidence>
<dbReference type="InterPro" id="IPR003698">
    <property type="entry name" value="Lipoyl_synth"/>
</dbReference>
<reference evidence="14" key="2">
    <citation type="submission" date="2012-11" db="EMBL/GenBank/DDBJ databases">
        <authorList>
            <person name="Kuo A."/>
            <person name="Curtis B.A."/>
            <person name="Tanifuji G."/>
            <person name="Burki F."/>
            <person name="Gruber A."/>
            <person name="Irimia M."/>
            <person name="Maruyama S."/>
            <person name="Arias M.C."/>
            <person name="Ball S.G."/>
            <person name="Gile G.H."/>
            <person name="Hirakawa Y."/>
            <person name="Hopkins J.F."/>
            <person name="Rensing S.A."/>
            <person name="Schmutz J."/>
            <person name="Symeonidi A."/>
            <person name="Elias M."/>
            <person name="Eveleigh R.J."/>
            <person name="Herman E.K."/>
            <person name="Klute M.J."/>
            <person name="Nakayama T."/>
            <person name="Obornik M."/>
            <person name="Reyes-Prieto A."/>
            <person name="Armbrust E.V."/>
            <person name="Aves S.J."/>
            <person name="Beiko R.G."/>
            <person name="Coutinho P."/>
            <person name="Dacks J.B."/>
            <person name="Durnford D.G."/>
            <person name="Fast N.M."/>
            <person name="Green B.R."/>
            <person name="Grisdale C."/>
            <person name="Hempe F."/>
            <person name="Henrissat B."/>
            <person name="Hoppner M.P."/>
            <person name="Ishida K.-I."/>
            <person name="Kim E."/>
            <person name="Koreny L."/>
            <person name="Kroth P.G."/>
            <person name="Liu Y."/>
            <person name="Malik S.-B."/>
            <person name="Maier U.G."/>
            <person name="McRose D."/>
            <person name="Mock T."/>
            <person name="Neilson J.A."/>
            <person name="Onodera N.T."/>
            <person name="Poole A.M."/>
            <person name="Pritham E.J."/>
            <person name="Richards T.A."/>
            <person name="Rocap G."/>
            <person name="Roy S.W."/>
            <person name="Sarai C."/>
            <person name="Schaack S."/>
            <person name="Shirato S."/>
            <person name="Slamovits C.H."/>
            <person name="Spencer D.F."/>
            <person name="Suzuki S."/>
            <person name="Worden A.Z."/>
            <person name="Zauner S."/>
            <person name="Barry K."/>
            <person name="Bell C."/>
            <person name="Bharti A.K."/>
            <person name="Crow J.A."/>
            <person name="Grimwood J."/>
            <person name="Kramer R."/>
            <person name="Lindquist E."/>
            <person name="Lucas S."/>
            <person name="Salamov A."/>
            <person name="McFadden G.I."/>
            <person name="Lane C.E."/>
            <person name="Keeling P.J."/>
            <person name="Gray M.W."/>
            <person name="Grigoriev I.V."/>
            <person name="Archibald J.M."/>
        </authorList>
    </citation>
    <scope>NUCLEOTIDE SEQUENCE</scope>
    <source>
        <strain evidence="14">CCMP2712</strain>
    </source>
</reference>
<dbReference type="NCBIfam" id="NF009544">
    <property type="entry name" value="PRK12928.1"/>
    <property type="match status" value="1"/>
</dbReference>
<gene>
    <name evidence="12" type="ORF">GUITHDRAFT_83954</name>
</gene>
<evidence type="ECO:0000259" key="11">
    <source>
        <dbReference type="PROSITE" id="PS51918"/>
    </source>
</evidence>
<feature type="binding site" evidence="9">
    <location>
        <position position="60"/>
    </location>
    <ligand>
        <name>[4Fe-4S] cluster</name>
        <dbReference type="ChEBI" id="CHEBI:49883"/>
        <label>1</label>
    </ligand>
</feature>
<comment type="catalytic activity">
    <reaction evidence="8 9">
        <text>[[Fe-S] cluster scaffold protein carrying a second [4Fe-4S](2+) cluster] + N(6)-octanoyl-L-lysyl-[protein] + 2 oxidized [2Fe-2S]-[ferredoxin] + 2 S-adenosyl-L-methionine + 4 H(+) = [[Fe-S] cluster scaffold protein] + N(6)-[(R)-dihydrolipoyl]-L-lysyl-[protein] + 4 Fe(3+) + 2 hydrogen sulfide + 2 5'-deoxyadenosine + 2 L-methionine + 2 reduced [2Fe-2S]-[ferredoxin]</text>
        <dbReference type="Rhea" id="RHEA:16585"/>
        <dbReference type="Rhea" id="RHEA-COMP:9928"/>
        <dbReference type="Rhea" id="RHEA-COMP:10000"/>
        <dbReference type="Rhea" id="RHEA-COMP:10001"/>
        <dbReference type="Rhea" id="RHEA-COMP:10475"/>
        <dbReference type="Rhea" id="RHEA-COMP:14568"/>
        <dbReference type="Rhea" id="RHEA-COMP:14569"/>
        <dbReference type="ChEBI" id="CHEBI:15378"/>
        <dbReference type="ChEBI" id="CHEBI:17319"/>
        <dbReference type="ChEBI" id="CHEBI:29034"/>
        <dbReference type="ChEBI" id="CHEBI:29919"/>
        <dbReference type="ChEBI" id="CHEBI:33722"/>
        <dbReference type="ChEBI" id="CHEBI:33737"/>
        <dbReference type="ChEBI" id="CHEBI:33738"/>
        <dbReference type="ChEBI" id="CHEBI:57844"/>
        <dbReference type="ChEBI" id="CHEBI:59789"/>
        <dbReference type="ChEBI" id="CHEBI:78809"/>
        <dbReference type="ChEBI" id="CHEBI:83100"/>
        <dbReference type="EC" id="2.8.1.8"/>
    </reaction>
</comment>
<feature type="binding site" evidence="9">
    <location>
        <position position="290"/>
    </location>
    <ligand>
        <name>[4Fe-4S] cluster</name>
        <dbReference type="ChEBI" id="CHEBI:49883"/>
        <label>1</label>
    </ligand>
</feature>
<feature type="binding site" evidence="9">
    <location>
        <position position="82"/>
    </location>
    <ligand>
        <name>[4Fe-4S] cluster</name>
        <dbReference type="ChEBI" id="CHEBI:49883"/>
        <label>2</label>
        <note>4Fe-4S-S-AdoMet</note>
    </ligand>
</feature>
<evidence type="ECO:0000256" key="6">
    <source>
        <dbReference type="ARBA" id="ARBA00023004"/>
    </source>
</evidence>
<keyword evidence="3 9" id="KW-0808">Transferase</keyword>
<dbReference type="KEGG" id="gtt:GUITHDRAFT_83954"/>
<dbReference type="PIRSF" id="PIRSF005963">
    <property type="entry name" value="Lipoyl_synth"/>
    <property type="match status" value="1"/>
</dbReference>
<comment type="pathway">
    <text evidence="9">Protein modification; protein lipoylation via endogenous pathway; protein N(6)-(lipoyl)lysine from octanoyl-[acyl-carrier-protein]: step 2/2.</text>
</comment>
<evidence type="ECO:0000256" key="9">
    <source>
        <dbReference type="HAMAP-Rule" id="MF_03123"/>
    </source>
</evidence>
<dbReference type="GO" id="GO:0005739">
    <property type="term" value="C:mitochondrion"/>
    <property type="evidence" value="ECO:0007669"/>
    <property type="project" value="UniProtKB-SubCell"/>
</dbReference>
<comment type="similarity">
    <text evidence="9">Belongs to the radical SAM superfamily. Lipoyl synthase family.</text>
</comment>
<dbReference type="SMART" id="SM00729">
    <property type="entry name" value="Elp3"/>
    <property type="match status" value="1"/>
</dbReference>
<dbReference type="OrthoDB" id="3231at2759"/>
<evidence type="ECO:0000313" key="13">
    <source>
        <dbReference type="EnsemblProtists" id="EKX54299"/>
    </source>
</evidence>
<protein>
    <recommendedName>
        <fullName evidence="9">Lipoyl synthase, mitochondrial</fullName>
        <ecNumber evidence="9">2.8.1.8</ecNumber>
    </recommendedName>
    <alternativeName>
        <fullName evidence="9">Lipoate synthase</fullName>
        <shortName evidence="9">LS</shortName>
        <shortName evidence="9">Lip-syn</shortName>
    </alternativeName>
    <alternativeName>
        <fullName evidence="9">Lipoic acid synthase</fullName>
    </alternativeName>
</protein>
<dbReference type="CDD" id="cd01335">
    <property type="entry name" value="Radical_SAM"/>
    <property type="match status" value="1"/>
</dbReference>
<dbReference type="SFLD" id="SFLDF00271">
    <property type="entry name" value="lipoyl_synthase"/>
    <property type="match status" value="1"/>
</dbReference>
<dbReference type="Pfam" id="PF16881">
    <property type="entry name" value="LIAS_N"/>
    <property type="match status" value="1"/>
</dbReference>
<keyword evidence="5 9" id="KW-0479">Metal-binding</keyword>
<dbReference type="InterPro" id="IPR006638">
    <property type="entry name" value="Elp3/MiaA/NifB-like_rSAM"/>
</dbReference>
<dbReference type="GO" id="GO:0009249">
    <property type="term" value="P:protein lipoylation"/>
    <property type="evidence" value="ECO:0007669"/>
    <property type="project" value="UniProtKB-UniRule"/>
</dbReference>
<keyword evidence="9" id="KW-0496">Mitochondrion</keyword>
<dbReference type="PaxDb" id="55529-EKX54299"/>
<dbReference type="Gene3D" id="3.20.20.70">
    <property type="entry name" value="Aldolase class I"/>
    <property type="match status" value="1"/>
</dbReference>
<dbReference type="InterPro" id="IPR031691">
    <property type="entry name" value="LIAS_N"/>
</dbReference>
<evidence type="ECO:0000256" key="2">
    <source>
        <dbReference type="ARBA" id="ARBA00022485"/>
    </source>
</evidence>
<sequence length="331" mass="37199">MPAGKKQKEISGRARPDWFRVPAPPPKDASTKYNKLKDGLRDLKLHTVCEEAQCPNIGECWNGGTGTIMLLGDTCTRACKFCAVKTSNSPPPPDPEEPFNTAKAIAEWGLDYVVLTSVDRDDMPDGGASHFAQTVQYIKVWNPKILVECLVSDFQGMEESVKTLALSGLDVYAHNIETVERLQPFVRDKRANYRQSLHVLEHAKKVNPKLFTKSSIMLGLGETKEEVKQTMLDLRSCGTDVLTLGQYLRPSPHHLAVQEFVTPEVFDELRKMGEEMGFKYVAAGPMVRSSYKAGEFFLENMIRSANEEEAKKLLEDFKTGHEHHRTIKQSK</sequence>
<feature type="binding site" evidence="9">
    <location>
        <position position="54"/>
    </location>
    <ligand>
        <name>[4Fe-4S] cluster</name>
        <dbReference type="ChEBI" id="CHEBI:49883"/>
        <label>1</label>
    </ligand>
</feature>
<dbReference type="OMA" id="RSCAFCQ"/>
<comment type="cofactor">
    <cofactor evidence="9">
        <name>[4Fe-4S] cluster</name>
        <dbReference type="ChEBI" id="CHEBI:49883"/>
    </cofactor>
    <text evidence="9">Binds 2 [4Fe-4S] clusters per subunit. One cluster is coordinated with 3 cysteines and an exchangeable S-adenosyl-L-methionine.</text>
</comment>
<dbReference type="HOGENOM" id="CLU_033144_2_0_1"/>
<proteinExistence type="inferred from homology"/>
<dbReference type="EnsemblProtists" id="EKX54299">
    <property type="protein sequence ID" value="EKX54299"/>
    <property type="gene ID" value="GUITHDRAFT_83954"/>
</dbReference>
<feature type="domain" description="Radical SAM core" evidence="11">
    <location>
        <begin position="61"/>
        <end position="279"/>
    </location>
</feature>
<dbReference type="eggNOG" id="KOG2672">
    <property type="taxonomic scope" value="Eukaryota"/>
</dbReference>
<evidence type="ECO:0000313" key="12">
    <source>
        <dbReference type="EMBL" id="EKX54299.1"/>
    </source>
</evidence>
<evidence type="ECO:0000256" key="3">
    <source>
        <dbReference type="ARBA" id="ARBA00022679"/>
    </source>
</evidence>
<evidence type="ECO:0000256" key="1">
    <source>
        <dbReference type="ARBA" id="ARBA00004173"/>
    </source>
</evidence>
<evidence type="ECO:0000256" key="10">
    <source>
        <dbReference type="SAM" id="MobiDB-lite"/>
    </source>
</evidence>
<dbReference type="GeneID" id="17311354"/>
<accession>L1K185</accession>
<dbReference type="InterPro" id="IPR007197">
    <property type="entry name" value="rSAM"/>
</dbReference>
<dbReference type="FunFam" id="3.20.20.70:FF:000036">
    <property type="entry name" value="Lipoyl synthase, mitochondrial"/>
    <property type="match status" value="1"/>
</dbReference>
<reference evidence="12 14" key="1">
    <citation type="journal article" date="2012" name="Nature">
        <title>Algal genomes reveal evolutionary mosaicism and the fate of nucleomorphs.</title>
        <authorList>
            <consortium name="DOE Joint Genome Institute"/>
            <person name="Curtis B.A."/>
            <person name="Tanifuji G."/>
            <person name="Burki F."/>
            <person name="Gruber A."/>
            <person name="Irimia M."/>
            <person name="Maruyama S."/>
            <person name="Arias M.C."/>
            <person name="Ball S.G."/>
            <person name="Gile G.H."/>
            <person name="Hirakawa Y."/>
            <person name="Hopkins J.F."/>
            <person name="Kuo A."/>
            <person name="Rensing S.A."/>
            <person name="Schmutz J."/>
            <person name="Symeonidi A."/>
            <person name="Elias M."/>
            <person name="Eveleigh R.J."/>
            <person name="Herman E.K."/>
            <person name="Klute M.J."/>
            <person name="Nakayama T."/>
            <person name="Obornik M."/>
            <person name="Reyes-Prieto A."/>
            <person name="Armbrust E.V."/>
            <person name="Aves S.J."/>
            <person name="Beiko R.G."/>
            <person name="Coutinho P."/>
            <person name="Dacks J.B."/>
            <person name="Durnford D.G."/>
            <person name="Fast N.M."/>
            <person name="Green B.R."/>
            <person name="Grisdale C.J."/>
            <person name="Hempel F."/>
            <person name="Henrissat B."/>
            <person name="Hoppner M.P."/>
            <person name="Ishida K."/>
            <person name="Kim E."/>
            <person name="Koreny L."/>
            <person name="Kroth P.G."/>
            <person name="Liu Y."/>
            <person name="Malik S.B."/>
            <person name="Maier U.G."/>
            <person name="McRose D."/>
            <person name="Mock T."/>
            <person name="Neilson J.A."/>
            <person name="Onodera N.T."/>
            <person name="Poole A.M."/>
            <person name="Pritham E.J."/>
            <person name="Richards T.A."/>
            <person name="Rocap G."/>
            <person name="Roy S.W."/>
            <person name="Sarai C."/>
            <person name="Schaack S."/>
            <person name="Shirato S."/>
            <person name="Slamovits C.H."/>
            <person name="Spencer D.F."/>
            <person name="Suzuki S."/>
            <person name="Worden A.Z."/>
            <person name="Zauner S."/>
            <person name="Barry K."/>
            <person name="Bell C."/>
            <person name="Bharti A.K."/>
            <person name="Crow J.A."/>
            <person name="Grimwood J."/>
            <person name="Kramer R."/>
            <person name="Lindquist E."/>
            <person name="Lucas S."/>
            <person name="Salamov A."/>
            <person name="McFadden G.I."/>
            <person name="Lane C.E."/>
            <person name="Keeling P.J."/>
            <person name="Gray M.W."/>
            <person name="Grigoriev I.V."/>
            <person name="Archibald J.M."/>
        </authorList>
    </citation>
    <scope>NUCLEOTIDE SEQUENCE</scope>
    <source>
        <strain evidence="12 14">CCMP2712</strain>
    </source>
</reference>
<dbReference type="GO" id="GO:0016992">
    <property type="term" value="F:lipoate synthase activity"/>
    <property type="evidence" value="ECO:0007669"/>
    <property type="project" value="UniProtKB-UniRule"/>
</dbReference>
<dbReference type="NCBIfam" id="NF004019">
    <property type="entry name" value="PRK05481.1"/>
    <property type="match status" value="1"/>
</dbReference>
<feature type="binding site" evidence="9">
    <location>
        <position position="79"/>
    </location>
    <ligand>
        <name>[4Fe-4S] cluster</name>
        <dbReference type="ChEBI" id="CHEBI:49883"/>
        <label>2</label>
        <note>4Fe-4S-S-AdoMet</note>
    </ligand>
</feature>
<dbReference type="SFLD" id="SFLDS00029">
    <property type="entry name" value="Radical_SAM"/>
    <property type="match status" value="1"/>
</dbReference>
<organism evidence="12">
    <name type="scientific">Guillardia theta (strain CCMP2712)</name>
    <name type="common">Cryptophyte</name>
    <dbReference type="NCBI Taxonomy" id="905079"/>
    <lineage>
        <taxon>Eukaryota</taxon>
        <taxon>Cryptophyceae</taxon>
        <taxon>Pyrenomonadales</taxon>
        <taxon>Geminigeraceae</taxon>
        <taxon>Guillardia</taxon>
    </lineage>
</organism>
<feature type="binding site" evidence="9">
    <location>
        <position position="49"/>
    </location>
    <ligand>
        <name>[4Fe-4S] cluster</name>
        <dbReference type="ChEBI" id="CHEBI:49883"/>
        <label>1</label>
    </ligand>
</feature>
<dbReference type="EMBL" id="JH992967">
    <property type="protein sequence ID" value="EKX54299.1"/>
    <property type="molecule type" value="Genomic_DNA"/>
</dbReference>